<dbReference type="CDD" id="cd18580">
    <property type="entry name" value="ABC_6TM_ABCC_D2"/>
    <property type="match status" value="1"/>
</dbReference>
<proteinExistence type="predicted"/>
<dbReference type="PROSITE" id="PS50929">
    <property type="entry name" value="ABC_TM1F"/>
    <property type="match status" value="1"/>
</dbReference>
<keyword evidence="2" id="KW-0813">Transport</keyword>
<reference evidence="11 12" key="1">
    <citation type="journal article" date="2011" name="Cell">
        <title>The monarch butterfly genome yields insights into long-distance migration.</title>
        <authorList>
            <person name="Zhan S."/>
            <person name="Merlin C."/>
            <person name="Boore J.L."/>
            <person name="Reppert S.M."/>
        </authorList>
    </citation>
    <scope>NUCLEOTIDE SEQUENCE [LARGE SCALE GENOMIC DNA]</scope>
    <source>
        <strain evidence="11">F-2</strain>
    </source>
</reference>
<gene>
    <name evidence="11" type="ORF">KGM_208076</name>
</gene>
<sequence>MPKAVKSLDPALFRTIRRVSGSVYRKYFRAGANWCLLLTTVVSILLAQIITSVSDLWLTYWMNTVEERKIKNYSAKLVASELTNASDSVQNATLATEAPLYSSTGNLSVIGTMVKTALTMQDIVTEEPVHHMFYIYIWGAAILGCILLTTGRSILFLYVCMKSSIKMHNQMFSNILSATMRFFDTNPSGRILNRFSKDMGVVDEILPKMYLDSIQIFMVMAGILIMVAIVSPYMMLTTMFCGILLYIWTIIYLSTAQAIKRVEGVSRSPVFSHVSASLAGLATIRACDAVPILRVQFDDKQDIHTAAWYLSLITNTTFSIWLSLISAFYVIVVAYTFLLMDDGTTRSGNVGLAISQGLILVNVVQYGIKQTTEVISQMTSVERVLQFTKLPKEVTDGPMPPKDWPKRAKLVFKDLYLRYDTEAEPVLKNLNIVIESGWKVGVVGRTGAGKSSLISALFRLAPIDGNVYIDDVETGKIALKELRSKISIIPQEPVLFSASLRYNLDPFDKYTDADIWNALEQVELKNSVSSLSAEVESGGVNFSAGQRQLLCLARAALARNKLLVLDEATANVDPNTDALIQKSIRKHFSECTVLTVAHRLHTVADSDRVVVMEAGEIVECGHPHELLKKDDGYFTRMVKQLGSASEQSLRELAQKAYLAHIKYVDADEQPAL</sequence>
<evidence type="ECO:0000313" key="11">
    <source>
        <dbReference type="EMBL" id="OWR50775.1"/>
    </source>
</evidence>
<evidence type="ECO:0000256" key="1">
    <source>
        <dbReference type="ARBA" id="ARBA00004141"/>
    </source>
</evidence>
<feature type="domain" description="ABC transmembrane type-1" evidence="10">
    <location>
        <begin position="38"/>
        <end position="383"/>
    </location>
</feature>
<keyword evidence="7 8" id="KW-0472">Membrane</keyword>
<dbReference type="CDD" id="cd03244">
    <property type="entry name" value="ABCC_MRP_domain2"/>
    <property type="match status" value="1"/>
</dbReference>
<dbReference type="EMBL" id="AGBW02009451">
    <property type="protein sequence ID" value="OWR50775.1"/>
    <property type="molecule type" value="Genomic_DNA"/>
</dbReference>
<dbReference type="PROSITE" id="PS00211">
    <property type="entry name" value="ABC_TRANSPORTER_1"/>
    <property type="match status" value="1"/>
</dbReference>
<dbReference type="InterPro" id="IPR050173">
    <property type="entry name" value="ABC_transporter_C-like"/>
</dbReference>
<dbReference type="GO" id="GO:0140359">
    <property type="term" value="F:ABC-type transporter activity"/>
    <property type="evidence" value="ECO:0007669"/>
    <property type="project" value="InterPro"/>
</dbReference>
<evidence type="ECO:0000256" key="2">
    <source>
        <dbReference type="ARBA" id="ARBA00022448"/>
    </source>
</evidence>
<keyword evidence="3 8" id="KW-0812">Transmembrane</keyword>
<evidence type="ECO:0000256" key="8">
    <source>
        <dbReference type="SAM" id="Phobius"/>
    </source>
</evidence>
<evidence type="ECO:0000313" key="12">
    <source>
        <dbReference type="Proteomes" id="UP000007151"/>
    </source>
</evidence>
<feature type="transmembrane region" description="Helical" evidence="8">
    <location>
        <begin position="216"/>
        <end position="248"/>
    </location>
</feature>
<feature type="transmembrane region" description="Helical" evidence="8">
    <location>
        <begin position="135"/>
        <end position="161"/>
    </location>
</feature>
<dbReference type="Gene3D" id="3.40.50.300">
    <property type="entry name" value="P-loop containing nucleotide triphosphate hydrolases"/>
    <property type="match status" value="1"/>
</dbReference>
<dbReference type="InterPro" id="IPR003593">
    <property type="entry name" value="AAA+_ATPase"/>
</dbReference>
<dbReference type="SUPFAM" id="SSF52540">
    <property type="entry name" value="P-loop containing nucleoside triphosphate hydrolases"/>
    <property type="match status" value="1"/>
</dbReference>
<evidence type="ECO:0000256" key="4">
    <source>
        <dbReference type="ARBA" id="ARBA00022741"/>
    </source>
</evidence>
<evidence type="ECO:0000256" key="5">
    <source>
        <dbReference type="ARBA" id="ARBA00022840"/>
    </source>
</evidence>
<evidence type="ECO:0000259" key="9">
    <source>
        <dbReference type="PROSITE" id="PS50893"/>
    </source>
</evidence>
<keyword evidence="6 8" id="KW-1133">Transmembrane helix</keyword>
<dbReference type="GO" id="GO:0005524">
    <property type="term" value="F:ATP binding"/>
    <property type="evidence" value="ECO:0007669"/>
    <property type="project" value="UniProtKB-KW"/>
</dbReference>
<dbReference type="GO" id="GO:0016887">
    <property type="term" value="F:ATP hydrolysis activity"/>
    <property type="evidence" value="ECO:0007669"/>
    <property type="project" value="InterPro"/>
</dbReference>
<dbReference type="InterPro" id="IPR003439">
    <property type="entry name" value="ABC_transporter-like_ATP-bd"/>
</dbReference>
<dbReference type="Pfam" id="PF00664">
    <property type="entry name" value="ABC_membrane"/>
    <property type="match status" value="1"/>
</dbReference>
<keyword evidence="4" id="KW-0547">Nucleotide-binding</keyword>
<dbReference type="Gene3D" id="1.20.1560.10">
    <property type="entry name" value="ABC transporter type 1, transmembrane domain"/>
    <property type="match status" value="1"/>
</dbReference>
<evidence type="ECO:0000256" key="6">
    <source>
        <dbReference type="ARBA" id="ARBA00022989"/>
    </source>
</evidence>
<dbReference type="InterPro" id="IPR011527">
    <property type="entry name" value="ABC1_TM_dom"/>
</dbReference>
<dbReference type="GO" id="GO:0016020">
    <property type="term" value="C:membrane"/>
    <property type="evidence" value="ECO:0007669"/>
    <property type="project" value="UniProtKB-SubCell"/>
</dbReference>
<name>A0A212FAK3_DANPL</name>
<dbReference type="STRING" id="278856.A0A212FAK3"/>
<dbReference type="PANTHER" id="PTHR24223">
    <property type="entry name" value="ATP-BINDING CASSETTE SUB-FAMILY C"/>
    <property type="match status" value="1"/>
</dbReference>
<dbReference type="AlphaFoldDB" id="A0A212FAK3"/>
<dbReference type="Pfam" id="PF00005">
    <property type="entry name" value="ABC_tran"/>
    <property type="match status" value="1"/>
</dbReference>
<evidence type="ECO:0000259" key="10">
    <source>
        <dbReference type="PROSITE" id="PS50929"/>
    </source>
</evidence>
<dbReference type="InterPro" id="IPR044726">
    <property type="entry name" value="ABCC_6TM_D2"/>
</dbReference>
<dbReference type="SUPFAM" id="SSF90123">
    <property type="entry name" value="ABC transporter transmembrane region"/>
    <property type="match status" value="1"/>
</dbReference>
<dbReference type="InterPro" id="IPR027417">
    <property type="entry name" value="P-loop_NTPase"/>
</dbReference>
<dbReference type="FunFam" id="3.40.50.300:FF:000163">
    <property type="entry name" value="Multidrug resistance-associated protein member 4"/>
    <property type="match status" value="1"/>
</dbReference>
<dbReference type="SMART" id="SM00382">
    <property type="entry name" value="AAA"/>
    <property type="match status" value="1"/>
</dbReference>
<feature type="transmembrane region" description="Helical" evidence="8">
    <location>
        <begin position="318"/>
        <end position="338"/>
    </location>
</feature>
<protein>
    <submittedName>
        <fullName evidence="11">ATP-binding cassette sub-family C member 4</fullName>
    </submittedName>
</protein>
<dbReference type="InParanoid" id="A0A212FAK3"/>
<accession>A0A212FAK3</accession>
<organism evidence="11 12">
    <name type="scientific">Danaus plexippus plexippus</name>
    <dbReference type="NCBI Taxonomy" id="278856"/>
    <lineage>
        <taxon>Eukaryota</taxon>
        <taxon>Metazoa</taxon>
        <taxon>Ecdysozoa</taxon>
        <taxon>Arthropoda</taxon>
        <taxon>Hexapoda</taxon>
        <taxon>Insecta</taxon>
        <taxon>Pterygota</taxon>
        <taxon>Neoptera</taxon>
        <taxon>Endopterygota</taxon>
        <taxon>Lepidoptera</taxon>
        <taxon>Glossata</taxon>
        <taxon>Ditrysia</taxon>
        <taxon>Papilionoidea</taxon>
        <taxon>Nymphalidae</taxon>
        <taxon>Danainae</taxon>
        <taxon>Danaini</taxon>
        <taxon>Danaina</taxon>
        <taxon>Danaus</taxon>
        <taxon>Danaus</taxon>
    </lineage>
</organism>
<evidence type="ECO:0000256" key="7">
    <source>
        <dbReference type="ARBA" id="ARBA00023136"/>
    </source>
</evidence>
<feature type="domain" description="ABC transporter" evidence="9">
    <location>
        <begin position="410"/>
        <end position="639"/>
    </location>
</feature>
<keyword evidence="5 11" id="KW-0067">ATP-binding</keyword>
<dbReference type="InterPro" id="IPR036640">
    <property type="entry name" value="ABC1_TM_sf"/>
</dbReference>
<comment type="subcellular location">
    <subcellularLocation>
        <location evidence="1">Membrane</location>
        <topology evidence="1">Multi-pass membrane protein</topology>
    </subcellularLocation>
</comment>
<dbReference type="PROSITE" id="PS50893">
    <property type="entry name" value="ABC_TRANSPORTER_2"/>
    <property type="match status" value="1"/>
</dbReference>
<dbReference type="InterPro" id="IPR017871">
    <property type="entry name" value="ABC_transporter-like_CS"/>
</dbReference>
<keyword evidence="12" id="KW-1185">Reference proteome</keyword>
<dbReference type="PANTHER" id="PTHR24223:SF415">
    <property type="entry name" value="FI20190P1"/>
    <property type="match status" value="1"/>
</dbReference>
<evidence type="ECO:0000256" key="3">
    <source>
        <dbReference type="ARBA" id="ARBA00022692"/>
    </source>
</evidence>
<dbReference type="KEGG" id="dpl:KGM_208076"/>
<comment type="caution">
    <text evidence="11">The sequence shown here is derived from an EMBL/GenBank/DDBJ whole genome shotgun (WGS) entry which is preliminary data.</text>
</comment>
<dbReference type="Proteomes" id="UP000007151">
    <property type="component" value="Unassembled WGS sequence"/>
</dbReference>
<feature type="transmembrane region" description="Helical" evidence="8">
    <location>
        <begin position="27"/>
        <end position="50"/>
    </location>
</feature>